<gene>
    <name evidence="1" type="ORF">SAMN05444159_0865</name>
</gene>
<evidence type="ECO:0000313" key="2">
    <source>
        <dbReference type="Proteomes" id="UP000189935"/>
    </source>
</evidence>
<sequence length="325" mass="35858">MAALSLKIGVSDSDRTRPIASGEVAIEGVAAEVTLMGVQALFNQQLTEHTFDCCEFPLSSYLRSLERPERPYVAVPVFPSRHFRFSSVFVNTAKGIQKPADLAGKRIGVPVFDMAAAVWLRGIFQDHFGLSRTSPIYVAGGLEAARTGDEHPQFYPGHFKHEQRNDKSLAVLLAEGEIDALYTARAPSTWPSASVTRLFADPMQVELDYFSKTGIFPPMHVVAVKRKLAEANPGLTLAIFNAFAQAQKIARERLFDSAALCTMLPWQLESLLLTEQRLGKDYWPVGLAKNRATLQVIIRYMTEDGLIAKVASPEELFSGADILET</sequence>
<name>A0A1M6K3Y3_9BRAD</name>
<dbReference type="SUPFAM" id="SSF53850">
    <property type="entry name" value="Periplasmic binding protein-like II"/>
    <property type="match status" value="1"/>
</dbReference>
<dbReference type="OrthoDB" id="8689594at2"/>
<protein>
    <submittedName>
        <fullName evidence="1">4,5-dihydroxyphthalate decarboxylase</fullName>
    </submittedName>
</protein>
<dbReference type="Gene3D" id="3.40.190.10">
    <property type="entry name" value="Periplasmic binding protein-like II"/>
    <property type="match status" value="1"/>
</dbReference>
<dbReference type="AlphaFoldDB" id="A0A1M6K3Y3"/>
<dbReference type="Gene3D" id="3.40.190.270">
    <property type="match status" value="1"/>
</dbReference>
<evidence type="ECO:0000313" key="1">
    <source>
        <dbReference type="EMBL" id="SHJ53647.1"/>
    </source>
</evidence>
<proteinExistence type="predicted"/>
<reference evidence="1 2" key="1">
    <citation type="submission" date="2016-11" db="EMBL/GenBank/DDBJ databases">
        <authorList>
            <person name="Jaros S."/>
            <person name="Januszkiewicz K."/>
            <person name="Wedrychowicz H."/>
        </authorList>
    </citation>
    <scope>NUCLEOTIDE SEQUENCE [LARGE SCALE GENOMIC DNA]</scope>
    <source>
        <strain evidence="1 2">GAS499</strain>
    </source>
</reference>
<dbReference type="EMBL" id="LT670844">
    <property type="protein sequence ID" value="SHJ53647.1"/>
    <property type="molecule type" value="Genomic_DNA"/>
</dbReference>
<organism evidence="1 2">
    <name type="scientific">Bradyrhizobium lablabi</name>
    <dbReference type="NCBI Taxonomy" id="722472"/>
    <lineage>
        <taxon>Bacteria</taxon>
        <taxon>Pseudomonadati</taxon>
        <taxon>Pseudomonadota</taxon>
        <taxon>Alphaproteobacteria</taxon>
        <taxon>Hyphomicrobiales</taxon>
        <taxon>Nitrobacteraceae</taxon>
        <taxon>Bradyrhizobium</taxon>
    </lineage>
</organism>
<dbReference type="Proteomes" id="UP000189935">
    <property type="component" value="Chromosome I"/>
</dbReference>
<dbReference type="RefSeq" id="WP_079537064.1">
    <property type="nucleotide sequence ID" value="NZ_LT670844.1"/>
</dbReference>
<accession>A0A1M6K3Y3</accession>